<dbReference type="AlphaFoldDB" id="A0A1H7JNK3"/>
<dbReference type="PANTHER" id="PTHR14289">
    <property type="entry name" value="F-BOX ONLY PROTEIN 3"/>
    <property type="match status" value="1"/>
</dbReference>
<dbReference type="PROSITE" id="PS51087">
    <property type="entry name" value="APAG"/>
    <property type="match status" value="1"/>
</dbReference>
<accession>A0A1H7JNK3</accession>
<proteinExistence type="inferred from homology"/>
<feature type="domain" description="ApaG" evidence="3">
    <location>
        <begin position="6"/>
        <end position="130"/>
    </location>
</feature>
<name>A0A1H7JNK3_9GAMM</name>
<dbReference type="PANTHER" id="PTHR14289:SF16">
    <property type="entry name" value="POLYMERASE DELTA-INTERACTING PROTEIN 2"/>
    <property type="match status" value="1"/>
</dbReference>
<protein>
    <recommendedName>
        <fullName evidence="1 2">Protein ApaG</fullName>
    </recommendedName>
</protein>
<dbReference type="Gene3D" id="2.60.40.1470">
    <property type="entry name" value="ApaG domain"/>
    <property type="match status" value="1"/>
</dbReference>
<keyword evidence="5" id="KW-1185">Reference proteome</keyword>
<evidence type="ECO:0000259" key="3">
    <source>
        <dbReference type="PROSITE" id="PS51087"/>
    </source>
</evidence>
<gene>
    <name evidence="2" type="primary">apaG</name>
    <name evidence="4" type="ORF">SAMN05216262_102295</name>
</gene>
<dbReference type="OrthoDB" id="9795226at2"/>
<dbReference type="STRING" id="641665.GCA_002104455_01640"/>
<dbReference type="InterPro" id="IPR023065">
    <property type="entry name" value="Uncharacterised_ApaG"/>
</dbReference>
<organism evidence="4 5">
    <name type="scientific">Colwellia chukchiensis</name>
    <dbReference type="NCBI Taxonomy" id="641665"/>
    <lineage>
        <taxon>Bacteria</taxon>
        <taxon>Pseudomonadati</taxon>
        <taxon>Pseudomonadota</taxon>
        <taxon>Gammaproteobacteria</taxon>
        <taxon>Alteromonadales</taxon>
        <taxon>Colwelliaceae</taxon>
        <taxon>Colwellia</taxon>
    </lineage>
</organism>
<dbReference type="Pfam" id="PF04379">
    <property type="entry name" value="DUF525"/>
    <property type="match status" value="1"/>
</dbReference>
<dbReference type="InterPro" id="IPR007474">
    <property type="entry name" value="ApaG_domain"/>
</dbReference>
<dbReference type="EMBL" id="FOBI01000002">
    <property type="protein sequence ID" value="SEK75974.1"/>
    <property type="molecule type" value="Genomic_DNA"/>
</dbReference>
<dbReference type="NCBIfam" id="NF003967">
    <property type="entry name" value="PRK05461.1"/>
    <property type="match status" value="1"/>
</dbReference>
<dbReference type="InterPro" id="IPR036767">
    <property type="entry name" value="ApaG_sf"/>
</dbReference>
<evidence type="ECO:0000256" key="1">
    <source>
        <dbReference type="ARBA" id="ARBA00017693"/>
    </source>
</evidence>
<evidence type="ECO:0000256" key="2">
    <source>
        <dbReference type="HAMAP-Rule" id="MF_00791"/>
    </source>
</evidence>
<sequence length="130" mass="14461">MTDKCTLTTAEIEVAVITDYIAQQSLEAEHQFVFSYTITISNHSQETVQLLSRYWLITDANGDTNVVTGEGVVGQQPFIRSNESFTYTSGCLLKSPLGNMQGHYQMQSSNGQLIQVDIPVFRLAKPNILN</sequence>
<dbReference type="HAMAP" id="MF_00791">
    <property type="entry name" value="ApaG"/>
    <property type="match status" value="1"/>
</dbReference>
<evidence type="ECO:0000313" key="5">
    <source>
        <dbReference type="Proteomes" id="UP000199297"/>
    </source>
</evidence>
<dbReference type="SUPFAM" id="SSF110069">
    <property type="entry name" value="ApaG-like"/>
    <property type="match status" value="1"/>
</dbReference>
<dbReference type="Proteomes" id="UP000199297">
    <property type="component" value="Unassembled WGS sequence"/>
</dbReference>
<evidence type="ECO:0000313" key="4">
    <source>
        <dbReference type="EMBL" id="SEK75974.1"/>
    </source>
</evidence>
<dbReference type="GO" id="GO:0070987">
    <property type="term" value="P:error-free translesion synthesis"/>
    <property type="evidence" value="ECO:0007669"/>
    <property type="project" value="TreeGrafter"/>
</dbReference>
<dbReference type="RefSeq" id="WP_085283408.1">
    <property type="nucleotide sequence ID" value="NZ_FOBI01000002.1"/>
</dbReference>
<reference evidence="5" key="1">
    <citation type="submission" date="2016-10" db="EMBL/GenBank/DDBJ databases">
        <authorList>
            <person name="Varghese N."/>
            <person name="Submissions S."/>
        </authorList>
    </citation>
    <scope>NUCLEOTIDE SEQUENCE [LARGE SCALE GENOMIC DNA]</scope>
    <source>
        <strain evidence="5">CGMCC 1.9127</strain>
    </source>
</reference>